<evidence type="ECO:0000313" key="1">
    <source>
        <dbReference type="EMBL" id="KAF7507061.1"/>
    </source>
</evidence>
<dbReference type="AlphaFoldDB" id="A0A8H7AH77"/>
<accession>A0A8H7AH77</accession>
<keyword evidence="2" id="KW-1185">Reference proteome</keyword>
<name>A0A8H7AH77_9EURO</name>
<reference evidence="1" key="1">
    <citation type="submission" date="2020-02" db="EMBL/GenBank/DDBJ databases">
        <authorList>
            <person name="Palmer J.M."/>
        </authorList>
    </citation>
    <scope>NUCLEOTIDE SEQUENCE</scope>
    <source>
        <strain evidence="1">EPUS1.4</strain>
        <tissue evidence="1">Thallus</tissue>
    </source>
</reference>
<sequence length="74" mass="8309">MRLLGTITASVGAYAHQICYIIKQQPSNASIKLFLSFRLLNAEKCKRGRSILLAYILIMLKLGQNRDQSSVVLK</sequence>
<organism evidence="1 2">
    <name type="scientific">Endocarpon pusillum</name>
    <dbReference type="NCBI Taxonomy" id="364733"/>
    <lineage>
        <taxon>Eukaryota</taxon>
        <taxon>Fungi</taxon>
        <taxon>Dikarya</taxon>
        <taxon>Ascomycota</taxon>
        <taxon>Pezizomycotina</taxon>
        <taxon>Eurotiomycetes</taxon>
        <taxon>Chaetothyriomycetidae</taxon>
        <taxon>Verrucariales</taxon>
        <taxon>Verrucariaceae</taxon>
        <taxon>Endocarpon</taxon>
    </lineage>
</organism>
<dbReference type="EMBL" id="JAACFV010000075">
    <property type="protein sequence ID" value="KAF7507061.1"/>
    <property type="molecule type" value="Genomic_DNA"/>
</dbReference>
<gene>
    <name evidence="1" type="ORF">GJ744_010989</name>
</gene>
<proteinExistence type="predicted"/>
<dbReference type="Proteomes" id="UP000606974">
    <property type="component" value="Unassembled WGS sequence"/>
</dbReference>
<comment type="caution">
    <text evidence="1">The sequence shown here is derived from an EMBL/GenBank/DDBJ whole genome shotgun (WGS) entry which is preliminary data.</text>
</comment>
<protein>
    <submittedName>
        <fullName evidence="1">Uncharacterized protein</fullName>
    </submittedName>
</protein>
<evidence type="ECO:0000313" key="2">
    <source>
        <dbReference type="Proteomes" id="UP000606974"/>
    </source>
</evidence>